<feature type="binding site" evidence="16">
    <location>
        <position position="96"/>
    </location>
    <ligand>
        <name>Ca(2+)</name>
        <dbReference type="ChEBI" id="CHEBI:29108"/>
        <label>1</label>
    </ligand>
</feature>
<dbReference type="PROSITE" id="PS00436">
    <property type="entry name" value="PEROXIDASE_2"/>
    <property type="match status" value="1"/>
</dbReference>
<comment type="function">
    <text evidence="2">Removal of H(2)O(2), oxidation of toxic reductants, biosynthesis and degradation of lignin, suberization, auxin catabolism, response to environmental stresses such as wounding, pathogen attack and oxidative stress. These functions might be dependent on each isozyme/isoform in each plant tissue.</text>
</comment>
<evidence type="ECO:0000256" key="11">
    <source>
        <dbReference type="ARBA" id="ARBA00023157"/>
    </source>
</evidence>
<evidence type="ECO:0000256" key="9">
    <source>
        <dbReference type="ARBA" id="ARBA00023002"/>
    </source>
</evidence>
<keyword evidence="5" id="KW-0575">Peroxidase</keyword>
<dbReference type="PANTHER" id="PTHR31517:SF84">
    <property type="entry name" value="PEROXIDASE"/>
    <property type="match status" value="1"/>
</dbReference>
<gene>
    <name evidence="21" type="ORF">ZIOFF_030323</name>
</gene>
<feature type="binding site" evidence="16">
    <location>
        <position position="78"/>
    </location>
    <ligand>
        <name>Ca(2+)</name>
        <dbReference type="ChEBI" id="CHEBI:29108"/>
        <label>1</label>
    </ligand>
</feature>
<keyword evidence="10 16" id="KW-0408">Iron</keyword>
<dbReference type="GO" id="GO:0020037">
    <property type="term" value="F:heme binding"/>
    <property type="evidence" value="ECO:0007669"/>
    <property type="project" value="InterPro"/>
</dbReference>
<feature type="binding site" evidence="16">
    <location>
        <position position="84"/>
    </location>
    <ligand>
        <name>Ca(2+)</name>
        <dbReference type="ChEBI" id="CHEBI:29108"/>
        <label>1</label>
    </ligand>
</feature>
<keyword evidence="6" id="KW-0349">Heme</keyword>
<comment type="cofactor">
    <cofactor evidence="16">
        <name>heme b</name>
        <dbReference type="ChEBI" id="CHEBI:60344"/>
    </cofactor>
    <text evidence="16">Binds 1 heme b (iron(II)-protoporphyrin IX) group per subunit.</text>
</comment>
<dbReference type="GO" id="GO:0046872">
    <property type="term" value="F:metal ion binding"/>
    <property type="evidence" value="ECO:0007669"/>
    <property type="project" value="UniProtKB-KW"/>
</dbReference>
<feature type="binding site" evidence="16">
    <location>
        <position position="261"/>
    </location>
    <ligand>
        <name>Ca(2+)</name>
        <dbReference type="ChEBI" id="CHEBI:29108"/>
        <label>2</label>
    </ligand>
</feature>
<evidence type="ECO:0000256" key="12">
    <source>
        <dbReference type="ARBA" id="ARBA00023180"/>
    </source>
</evidence>
<evidence type="ECO:0000313" key="22">
    <source>
        <dbReference type="Proteomes" id="UP000734854"/>
    </source>
</evidence>
<dbReference type="InterPro" id="IPR002016">
    <property type="entry name" value="Haem_peroxidase"/>
</dbReference>
<evidence type="ECO:0000256" key="3">
    <source>
        <dbReference type="ARBA" id="ARBA00006873"/>
    </source>
</evidence>
<evidence type="ECO:0000256" key="13">
    <source>
        <dbReference type="ARBA" id="ARBA00023324"/>
    </source>
</evidence>
<feature type="binding site" evidence="16">
    <location>
        <position position="203"/>
    </location>
    <ligand>
        <name>Ca(2+)</name>
        <dbReference type="ChEBI" id="CHEBI:29108"/>
        <label>2</label>
    </ligand>
</feature>
<dbReference type="FunFam" id="1.10.520.10:FF:000008">
    <property type="entry name" value="Peroxidase"/>
    <property type="match status" value="1"/>
</dbReference>
<name>A0A8J5GT13_ZINOF</name>
<comment type="similarity">
    <text evidence="3">Belongs to the peroxidase family. Ascorbate peroxidase subfamily.</text>
</comment>
<evidence type="ECO:0000256" key="10">
    <source>
        <dbReference type="ARBA" id="ARBA00023004"/>
    </source>
</evidence>
<keyword evidence="22" id="KW-1185">Reference proteome</keyword>
<dbReference type="PROSITE" id="PS00435">
    <property type="entry name" value="PEROXIDASE_1"/>
    <property type="match status" value="1"/>
</dbReference>
<dbReference type="OrthoDB" id="2113341at2759"/>
<feature type="site" description="Transition state stabilizer" evidence="17">
    <location>
        <position position="70"/>
    </location>
</feature>
<evidence type="ECO:0000256" key="4">
    <source>
        <dbReference type="ARBA" id="ARBA00012313"/>
    </source>
</evidence>
<feature type="signal peptide" evidence="19">
    <location>
        <begin position="1"/>
        <end position="32"/>
    </location>
</feature>
<proteinExistence type="inferred from homology"/>
<feature type="binding site" evidence="16">
    <location>
        <position position="253"/>
    </location>
    <ligand>
        <name>Ca(2+)</name>
        <dbReference type="ChEBI" id="CHEBI:29108"/>
        <label>2</label>
    </ligand>
</feature>
<dbReference type="InterPro" id="IPR000823">
    <property type="entry name" value="Peroxidase_pln"/>
</dbReference>
<evidence type="ECO:0000256" key="18">
    <source>
        <dbReference type="PIRSR" id="PIRSR600823-5"/>
    </source>
</evidence>
<feature type="disulfide bond" evidence="18">
    <location>
        <begin position="130"/>
        <end position="329"/>
    </location>
</feature>
<keyword evidence="13" id="KW-0376">Hydrogen peroxide</keyword>
<evidence type="ECO:0000256" key="14">
    <source>
        <dbReference type="PIRSR" id="PIRSR600823-1"/>
    </source>
</evidence>
<feature type="binding site" evidence="15">
    <location>
        <position position="172"/>
    </location>
    <ligand>
        <name>substrate</name>
    </ligand>
</feature>
<evidence type="ECO:0000256" key="15">
    <source>
        <dbReference type="PIRSR" id="PIRSR600823-2"/>
    </source>
</evidence>
<dbReference type="Proteomes" id="UP000734854">
    <property type="component" value="Unassembled WGS sequence"/>
</dbReference>
<feature type="domain" description="Plant heme peroxidase family profile" evidence="20">
    <location>
        <begin position="33"/>
        <end position="333"/>
    </location>
</feature>
<feature type="disulfide bond" evidence="18">
    <location>
        <begin position="76"/>
        <end position="81"/>
    </location>
</feature>
<dbReference type="InterPro" id="IPR019793">
    <property type="entry name" value="Peroxidases_heam-ligand_BS"/>
</dbReference>
<keyword evidence="12" id="KW-0325">Glycoprotein</keyword>
<evidence type="ECO:0000256" key="5">
    <source>
        <dbReference type="ARBA" id="ARBA00022559"/>
    </source>
</evidence>
<dbReference type="EC" id="1.11.1.7" evidence="4"/>
<organism evidence="21 22">
    <name type="scientific">Zingiber officinale</name>
    <name type="common">Ginger</name>
    <name type="synonym">Amomum zingiber</name>
    <dbReference type="NCBI Taxonomy" id="94328"/>
    <lineage>
        <taxon>Eukaryota</taxon>
        <taxon>Viridiplantae</taxon>
        <taxon>Streptophyta</taxon>
        <taxon>Embryophyta</taxon>
        <taxon>Tracheophyta</taxon>
        <taxon>Spermatophyta</taxon>
        <taxon>Magnoliopsida</taxon>
        <taxon>Liliopsida</taxon>
        <taxon>Zingiberales</taxon>
        <taxon>Zingiberaceae</taxon>
        <taxon>Zingiber</taxon>
    </lineage>
</organism>
<feature type="binding site" evidence="16">
    <location>
        <position position="75"/>
    </location>
    <ligand>
        <name>Ca(2+)</name>
        <dbReference type="ChEBI" id="CHEBI:29108"/>
        <label>1</label>
    </ligand>
</feature>
<keyword evidence="9" id="KW-0560">Oxidoreductase</keyword>
<dbReference type="AlphaFoldDB" id="A0A8J5GT13"/>
<dbReference type="Pfam" id="PF00141">
    <property type="entry name" value="peroxidase"/>
    <property type="match status" value="1"/>
</dbReference>
<reference evidence="21 22" key="1">
    <citation type="submission" date="2020-08" db="EMBL/GenBank/DDBJ databases">
        <title>Plant Genome Project.</title>
        <authorList>
            <person name="Zhang R.-G."/>
        </authorList>
    </citation>
    <scope>NUCLEOTIDE SEQUENCE [LARGE SCALE GENOMIC DNA]</scope>
    <source>
        <tissue evidence="21">Rhizome</tissue>
    </source>
</reference>
<dbReference type="GO" id="GO:0042744">
    <property type="term" value="P:hydrogen peroxide catabolic process"/>
    <property type="evidence" value="ECO:0007669"/>
    <property type="project" value="UniProtKB-KW"/>
</dbReference>
<protein>
    <recommendedName>
        <fullName evidence="4">peroxidase</fullName>
        <ecNumber evidence="4">1.11.1.7</ecNumber>
    </recommendedName>
</protein>
<evidence type="ECO:0000256" key="19">
    <source>
        <dbReference type="SAM" id="SignalP"/>
    </source>
</evidence>
<evidence type="ECO:0000256" key="8">
    <source>
        <dbReference type="ARBA" id="ARBA00022837"/>
    </source>
</evidence>
<feature type="active site" description="Proton acceptor" evidence="14">
    <location>
        <position position="74"/>
    </location>
</feature>
<evidence type="ECO:0000256" key="2">
    <source>
        <dbReference type="ARBA" id="ARBA00002322"/>
    </source>
</evidence>
<keyword evidence="19" id="KW-0732">Signal</keyword>
<feature type="disulfide bond" evidence="18">
    <location>
        <begin position="209"/>
        <end position="241"/>
    </location>
</feature>
<dbReference type="PANTHER" id="PTHR31517">
    <property type="match status" value="1"/>
</dbReference>
<feature type="disulfide bond" evidence="18">
    <location>
        <begin position="43"/>
        <end position="124"/>
    </location>
</feature>
<keyword evidence="11 18" id="KW-1015">Disulfide bond</keyword>
<comment type="catalytic activity">
    <reaction evidence="1">
        <text>2 a phenolic donor + H2O2 = 2 a phenolic radical donor + 2 H2O</text>
        <dbReference type="Rhea" id="RHEA:56136"/>
        <dbReference type="ChEBI" id="CHEBI:15377"/>
        <dbReference type="ChEBI" id="CHEBI:16240"/>
        <dbReference type="ChEBI" id="CHEBI:139520"/>
        <dbReference type="ChEBI" id="CHEBI:139521"/>
        <dbReference type="EC" id="1.11.1.7"/>
    </reaction>
</comment>
<evidence type="ECO:0000256" key="6">
    <source>
        <dbReference type="ARBA" id="ARBA00022617"/>
    </source>
</evidence>
<accession>A0A8J5GT13</accession>
<dbReference type="CDD" id="cd00693">
    <property type="entry name" value="secretory_peroxidase"/>
    <property type="match status" value="1"/>
</dbReference>
<feature type="binding site" description="axial binding residue" evidence="16">
    <location>
        <position position="202"/>
    </location>
    <ligand>
        <name>heme b</name>
        <dbReference type="ChEBI" id="CHEBI:60344"/>
    </ligand>
    <ligandPart>
        <name>Fe</name>
        <dbReference type="ChEBI" id="CHEBI:18248"/>
    </ligandPart>
</feature>
<dbReference type="InterPro" id="IPR033905">
    <property type="entry name" value="Secretory_peroxidase"/>
</dbReference>
<evidence type="ECO:0000313" key="21">
    <source>
        <dbReference type="EMBL" id="KAG6512227.1"/>
    </source>
</evidence>
<keyword evidence="7 16" id="KW-0479">Metal-binding</keyword>
<feature type="chain" id="PRO_5035209158" description="peroxidase" evidence="19">
    <location>
        <begin position="33"/>
        <end position="342"/>
    </location>
</feature>
<dbReference type="PROSITE" id="PS51257">
    <property type="entry name" value="PROKAR_LIPOPROTEIN"/>
    <property type="match status" value="1"/>
</dbReference>
<dbReference type="EMBL" id="JACMSC010000008">
    <property type="protein sequence ID" value="KAG6512227.1"/>
    <property type="molecule type" value="Genomic_DNA"/>
</dbReference>
<dbReference type="InterPro" id="IPR019794">
    <property type="entry name" value="Peroxidases_AS"/>
</dbReference>
<dbReference type="GO" id="GO:0140825">
    <property type="term" value="F:lactoperoxidase activity"/>
    <property type="evidence" value="ECO:0007669"/>
    <property type="project" value="UniProtKB-EC"/>
</dbReference>
<feature type="binding site" evidence="16">
    <location>
        <position position="82"/>
    </location>
    <ligand>
        <name>Ca(2+)</name>
        <dbReference type="ChEBI" id="CHEBI:29108"/>
        <label>1</label>
    </ligand>
</feature>
<sequence>MAPCGRSTMAALASVAVYSCLALCLMSASVAAKLRVGFYSKTCPTAETLVRQTFNNAVQQTDDIGADLLRMHFHDCFVRGCDGSVLIDSANGNTAEKDAEINQTIEEEAFQVVYDAKASVEAACPGVVSCADILAFIARDSIAHYGGDFYDVPAGRRDGRISRASESTSELPTSDLRLGQLTKVFAGKGLTQAEMITLSGAHTIGVAHCPAFANRLYNFSSSSGVDPTLDAAYAAQLKQQCPTVGTDAEVPMDPPSELGFDNSYYQGILRHRGLFTSDQTLVSTPAAAAQVILYALDSDVFKSRFAAAMVRMGSIGVLTGSDGEIRTNCRVPNSIQLRYLSQ</sequence>
<dbReference type="GO" id="GO:0006979">
    <property type="term" value="P:response to oxidative stress"/>
    <property type="evidence" value="ECO:0007669"/>
    <property type="project" value="InterPro"/>
</dbReference>
<evidence type="ECO:0000259" key="20">
    <source>
        <dbReference type="PROSITE" id="PS50873"/>
    </source>
</evidence>
<keyword evidence="8 16" id="KW-0106">Calcium</keyword>
<dbReference type="PROSITE" id="PS50873">
    <property type="entry name" value="PEROXIDASE_4"/>
    <property type="match status" value="1"/>
</dbReference>
<feature type="binding site" evidence="16">
    <location>
        <position position="80"/>
    </location>
    <ligand>
        <name>Ca(2+)</name>
        <dbReference type="ChEBI" id="CHEBI:29108"/>
        <label>1</label>
    </ligand>
</feature>
<evidence type="ECO:0000256" key="17">
    <source>
        <dbReference type="PIRSR" id="PIRSR600823-4"/>
    </source>
</evidence>
<dbReference type="FunFam" id="1.10.420.10:FF:000006">
    <property type="entry name" value="Peroxidase"/>
    <property type="match status" value="1"/>
</dbReference>
<evidence type="ECO:0000256" key="16">
    <source>
        <dbReference type="PIRSR" id="PIRSR600823-3"/>
    </source>
</evidence>
<evidence type="ECO:0000256" key="7">
    <source>
        <dbReference type="ARBA" id="ARBA00022723"/>
    </source>
</evidence>
<evidence type="ECO:0000256" key="1">
    <source>
        <dbReference type="ARBA" id="ARBA00000189"/>
    </source>
</evidence>
<comment type="caution">
    <text evidence="21">The sequence shown here is derived from an EMBL/GenBank/DDBJ whole genome shotgun (WGS) entry which is preliminary data.</text>
</comment>
<comment type="cofactor">
    <cofactor evidence="16">
        <name>Ca(2+)</name>
        <dbReference type="ChEBI" id="CHEBI:29108"/>
    </cofactor>
    <text evidence="16">Binds 2 calcium ions per subunit.</text>
</comment>